<evidence type="ECO:0000313" key="2">
    <source>
        <dbReference type="Proteomes" id="UP001589898"/>
    </source>
</evidence>
<protein>
    <submittedName>
        <fullName evidence="1">Uncharacterized protein</fullName>
    </submittedName>
</protein>
<gene>
    <name evidence="1" type="ORF">ACFFFU_07755</name>
</gene>
<name>A0ABV6SW28_9GAMM</name>
<keyword evidence="2" id="KW-1185">Reference proteome</keyword>
<proteinExistence type="predicted"/>
<sequence length="112" mass="11725">MPVKAAAARGPAPWRRAAKPMLDDGAMAGLLAFTVPADGRYPVSITTGHWIDAVDAGEVLTSVDFQGRRGCPLVHRIVEFDLRAGRELVLQFAGGSAGETGLVITPVSATAR</sequence>
<dbReference type="EMBL" id="JBHLTF010000029">
    <property type="protein sequence ID" value="MFC0717643.1"/>
    <property type="molecule type" value="Genomic_DNA"/>
</dbReference>
<dbReference type="Proteomes" id="UP001589898">
    <property type="component" value="Unassembled WGS sequence"/>
</dbReference>
<evidence type="ECO:0000313" key="1">
    <source>
        <dbReference type="EMBL" id="MFC0717643.1"/>
    </source>
</evidence>
<dbReference type="RefSeq" id="WP_189497452.1">
    <property type="nucleotide sequence ID" value="NZ_BMZT01000007.1"/>
</dbReference>
<accession>A0ABV6SW28</accession>
<comment type="caution">
    <text evidence="1">The sequence shown here is derived from an EMBL/GenBank/DDBJ whole genome shotgun (WGS) entry which is preliminary data.</text>
</comment>
<organism evidence="1 2">
    <name type="scientific">Luteimonas padinae</name>
    <dbReference type="NCBI Taxonomy" id="1714359"/>
    <lineage>
        <taxon>Bacteria</taxon>
        <taxon>Pseudomonadati</taxon>
        <taxon>Pseudomonadota</taxon>
        <taxon>Gammaproteobacteria</taxon>
        <taxon>Lysobacterales</taxon>
        <taxon>Lysobacteraceae</taxon>
        <taxon>Luteimonas</taxon>
    </lineage>
</organism>
<reference evidence="1 2" key="1">
    <citation type="submission" date="2024-09" db="EMBL/GenBank/DDBJ databases">
        <authorList>
            <person name="Sun Q."/>
            <person name="Mori K."/>
        </authorList>
    </citation>
    <scope>NUCLEOTIDE SEQUENCE [LARGE SCALE GENOMIC DNA]</scope>
    <source>
        <strain evidence="1 2">KCTC 52403</strain>
    </source>
</reference>